<feature type="signal peptide" evidence="1">
    <location>
        <begin position="1"/>
        <end position="26"/>
    </location>
</feature>
<comment type="caution">
    <text evidence="2">The sequence shown here is derived from an EMBL/GenBank/DDBJ whole genome shotgun (WGS) entry which is preliminary data.</text>
</comment>
<evidence type="ECO:0008006" key="4">
    <source>
        <dbReference type="Google" id="ProtNLM"/>
    </source>
</evidence>
<feature type="chain" id="PRO_5046966271" description="YD repeat-containing protein" evidence="1">
    <location>
        <begin position="27"/>
        <end position="228"/>
    </location>
</feature>
<dbReference type="Proteomes" id="UP001499852">
    <property type="component" value="Unassembled WGS sequence"/>
</dbReference>
<dbReference type="RefSeq" id="WP_345736832.1">
    <property type="nucleotide sequence ID" value="NZ_BAABIA010000005.1"/>
</dbReference>
<keyword evidence="1" id="KW-0732">Signal</keyword>
<name>A0ABP9PD23_9BACT</name>
<evidence type="ECO:0000313" key="3">
    <source>
        <dbReference type="Proteomes" id="UP001499852"/>
    </source>
</evidence>
<dbReference type="EMBL" id="BAABIA010000005">
    <property type="protein sequence ID" value="GAA5141699.1"/>
    <property type="molecule type" value="Genomic_DNA"/>
</dbReference>
<proteinExistence type="predicted"/>
<evidence type="ECO:0000256" key="1">
    <source>
        <dbReference type="SAM" id="SignalP"/>
    </source>
</evidence>
<accession>A0ABP9PD23</accession>
<evidence type="ECO:0000313" key="2">
    <source>
        <dbReference type="EMBL" id="GAA5141699.1"/>
    </source>
</evidence>
<gene>
    <name evidence="2" type="ORF">GCM10023213_26300</name>
</gene>
<keyword evidence="3" id="KW-1185">Reference proteome</keyword>
<protein>
    <recommendedName>
        <fullName evidence="4">YD repeat-containing protein</fullName>
    </recommendedName>
</protein>
<organism evidence="2 3">
    <name type="scientific">Prosthecobacter algae</name>
    <dbReference type="NCBI Taxonomy" id="1144682"/>
    <lineage>
        <taxon>Bacteria</taxon>
        <taxon>Pseudomonadati</taxon>
        <taxon>Verrucomicrobiota</taxon>
        <taxon>Verrucomicrobiia</taxon>
        <taxon>Verrucomicrobiales</taxon>
        <taxon>Verrucomicrobiaceae</taxon>
        <taxon>Prosthecobacter</taxon>
    </lineage>
</organism>
<reference evidence="3" key="1">
    <citation type="journal article" date="2019" name="Int. J. Syst. Evol. Microbiol.">
        <title>The Global Catalogue of Microorganisms (GCM) 10K type strain sequencing project: providing services to taxonomists for standard genome sequencing and annotation.</title>
        <authorList>
            <consortium name="The Broad Institute Genomics Platform"/>
            <consortium name="The Broad Institute Genome Sequencing Center for Infectious Disease"/>
            <person name="Wu L."/>
            <person name="Ma J."/>
        </authorList>
    </citation>
    <scope>NUCLEOTIDE SEQUENCE [LARGE SCALE GENOMIC DNA]</scope>
    <source>
        <strain evidence="3">JCM 18053</strain>
    </source>
</reference>
<sequence length="228" mass="24280">MKVLFTHSLKAGLLATTLLTSSSLLAQVQRVETVTATSSEGVINEFGPQSIIIRSSTGATPSRYTFRETTTYVDEYGNPVSTSVVKSGLPVTVFYSQEGDAMVATKVVVRGINTPTAPAVETSQTTTTGVINTYGPEGLVVRTETSADPLRYTFSKTTTYVDENGQPVSIETVKSGLPVTVYYTRSGDSLVANKVIVRRSAAIVPVPAPTVEKKTTTTTRSTIIKGDD</sequence>